<dbReference type="RefSeq" id="WP_172697227.1">
    <property type="nucleotide sequence ID" value="NZ_WKPR01000003.1"/>
</dbReference>
<evidence type="ECO:0000313" key="3">
    <source>
        <dbReference type="Proteomes" id="UP000434475"/>
    </source>
</evidence>
<accession>A0A6I2QWC9</accession>
<dbReference type="AlphaFoldDB" id="A0A6I2QWC9"/>
<protein>
    <submittedName>
        <fullName evidence="2">DUF3846 domain-containing protein</fullName>
    </submittedName>
</protein>
<evidence type="ECO:0000313" key="2">
    <source>
        <dbReference type="EMBL" id="MSB18464.1"/>
    </source>
</evidence>
<sequence length="102" mass="11287">MRTLRKEPGKPWEIVEVPNELEALQKAVGGHLERVTFASDICVLCDKEALCKGLPHNTDICGTVEFFGTVLIVGMANGEFVSLSEQQVEDLWEMGALRRGDL</sequence>
<reference evidence="2 3" key="1">
    <citation type="journal article" date="2019" name="Nat. Med.">
        <title>A library of human gut bacterial isolates paired with longitudinal multiomics data enables mechanistic microbiome research.</title>
        <authorList>
            <person name="Poyet M."/>
            <person name="Groussin M."/>
            <person name="Gibbons S.M."/>
            <person name="Avila-Pacheco J."/>
            <person name="Jiang X."/>
            <person name="Kearney S.M."/>
            <person name="Perrotta A.R."/>
            <person name="Berdy B."/>
            <person name="Zhao S."/>
            <person name="Lieberman T.D."/>
            <person name="Swanson P.K."/>
            <person name="Smith M."/>
            <person name="Roesemann S."/>
            <person name="Alexander J.E."/>
            <person name="Rich S.A."/>
            <person name="Livny J."/>
            <person name="Vlamakis H."/>
            <person name="Clish C."/>
            <person name="Bullock K."/>
            <person name="Deik A."/>
            <person name="Scott J."/>
            <person name="Pierce K.A."/>
            <person name="Xavier R.J."/>
            <person name="Alm E.J."/>
        </authorList>
    </citation>
    <scope>NUCLEOTIDE SEQUENCE [LARGE SCALE GENOMIC DNA]</scope>
    <source>
        <strain evidence="2 3">BIOML-A2</strain>
    </source>
</reference>
<dbReference type="InterPro" id="IPR024559">
    <property type="entry name" value="DUF3846"/>
</dbReference>
<feature type="domain" description="DUF3846" evidence="1">
    <location>
        <begin position="1"/>
        <end position="94"/>
    </location>
</feature>
<organism evidence="2 3">
    <name type="scientific">Flavonifractor plautii</name>
    <name type="common">Fusobacterium plautii</name>
    <dbReference type="NCBI Taxonomy" id="292800"/>
    <lineage>
        <taxon>Bacteria</taxon>
        <taxon>Bacillati</taxon>
        <taxon>Bacillota</taxon>
        <taxon>Clostridia</taxon>
        <taxon>Eubacteriales</taxon>
        <taxon>Oscillospiraceae</taxon>
        <taxon>Flavonifractor</taxon>
    </lineage>
</organism>
<name>A0A6I2QWC9_FLAPL</name>
<comment type="caution">
    <text evidence="2">The sequence shown here is derived from an EMBL/GenBank/DDBJ whole genome shotgun (WGS) entry which is preliminary data.</text>
</comment>
<gene>
    <name evidence="2" type="ORF">GKE97_02910</name>
</gene>
<dbReference type="Pfam" id="PF12957">
    <property type="entry name" value="DUF3846"/>
    <property type="match status" value="1"/>
</dbReference>
<dbReference type="EMBL" id="WKPR01000003">
    <property type="protein sequence ID" value="MSB18464.1"/>
    <property type="molecule type" value="Genomic_DNA"/>
</dbReference>
<dbReference type="Proteomes" id="UP000434475">
    <property type="component" value="Unassembled WGS sequence"/>
</dbReference>
<proteinExistence type="predicted"/>
<evidence type="ECO:0000259" key="1">
    <source>
        <dbReference type="Pfam" id="PF12957"/>
    </source>
</evidence>